<feature type="transmembrane region" description="Helical" evidence="7">
    <location>
        <begin position="414"/>
        <end position="435"/>
    </location>
</feature>
<dbReference type="GO" id="GO:0022857">
    <property type="term" value="F:transmembrane transporter activity"/>
    <property type="evidence" value="ECO:0007669"/>
    <property type="project" value="TreeGrafter"/>
</dbReference>
<evidence type="ECO:0000313" key="10">
    <source>
        <dbReference type="EMBL" id="SEH10366.1"/>
    </source>
</evidence>
<feature type="transmembrane region" description="Helical" evidence="7">
    <location>
        <begin position="312"/>
        <end position="337"/>
    </location>
</feature>
<feature type="domain" description="ABC3 transporter permease C-terminal" evidence="8">
    <location>
        <begin position="271"/>
        <end position="392"/>
    </location>
</feature>
<dbReference type="PANTHER" id="PTHR30572:SF4">
    <property type="entry name" value="ABC TRANSPORTER PERMEASE YTRF"/>
    <property type="match status" value="1"/>
</dbReference>
<feature type="transmembrane region" description="Helical" evidence="7">
    <location>
        <begin position="775"/>
        <end position="802"/>
    </location>
</feature>
<feature type="transmembrane region" description="Helical" evidence="7">
    <location>
        <begin position="365"/>
        <end position="385"/>
    </location>
</feature>
<dbReference type="RefSeq" id="WP_143038507.1">
    <property type="nucleotide sequence ID" value="NZ_FNWJ01000001.1"/>
</dbReference>
<feature type="transmembrane region" description="Helical" evidence="7">
    <location>
        <begin position="21"/>
        <end position="40"/>
    </location>
</feature>
<evidence type="ECO:0000256" key="7">
    <source>
        <dbReference type="SAM" id="Phobius"/>
    </source>
</evidence>
<evidence type="ECO:0000256" key="6">
    <source>
        <dbReference type="ARBA" id="ARBA00038076"/>
    </source>
</evidence>
<feature type="transmembrane region" description="Helical" evidence="7">
    <location>
        <begin position="264"/>
        <end position="285"/>
    </location>
</feature>
<dbReference type="InterPro" id="IPR025857">
    <property type="entry name" value="MacB_PCD"/>
</dbReference>
<keyword evidence="2" id="KW-1003">Cell membrane</keyword>
<dbReference type="Pfam" id="PF12704">
    <property type="entry name" value="MacB_PCD"/>
    <property type="match status" value="2"/>
</dbReference>
<evidence type="ECO:0000256" key="3">
    <source>
        <dbReference type="ARBA" id="ARBA00022692"/>
    </source>
</evidence>
<dbReference type="InterPro" id="IPR050250">
    <property type="entry name" value="Macrolide_Exporter_MacB"/>
</dbReference>
<dbReference type="OrthoDB" id="9780560at2"/>
<feature type="domain" description="MacB-like periplasmic core" evidence="9">
    <location>
        <begin position="495"/>
        <end position="690"/>
    </location>
</feature>
<protein>
    <submittedName>
        <fullName evidence="10">Putative ABC transport system permease protein</fullName>
    </submittedName>
</protein>
<name>A0A1H6FHR0_THEAL</name>
<comment type="subcellular location">
    <subcellularLocation>
        <location evidence="1">Cell membrane</location>
        <topology evidence="1">Multi-pass membrane protein</topology>
    </subcellularLocation>
</comment>
<gene>
    <name evidence="10" type="ORF">SAMN02745716_0215</name>
</gene>
<evidence type="ECO:0000259" key="8">
    <source>
        <dbReference type="Pfam" id="PF02687"/>
    </source>
</evidence>
<dbReference type="InterPro" id="IPR003838">
    <property type="entry name" value="ABC3_permease_C"/>
</dbReference>
<feature type="transmembrane region" description="Helical" evidence="7">
    <location>
        <begin position="728"/>
        <end position="754"/>
    </location>
</feature>
<evidence type="ECO:0000313" key="11">
    <source>
        <dbReference type="Proteomes" id="UP000222056"/>
    </source>
</evidence>
<feature type="transmembrane region" description="Helical" evidence="7">
    <location>
        <begin position="495"/>
        <end position="519"/>
    </location>
</feature>
<dbReference type="GO" id="GO:0005886">
    <property type="term" value="C:plasma membrane"/>
    <property type="evidence" value="ECO:0007669"/>
    <property type="project" value="UniProtKB-SubCell"/>
</dbReference>
<dbReference type="EMBL" id="FNWJ01000001">
    <property type="protein sequence ID" value="SEH10366.1"/>
    <property type="molecule type" value="Genomic_DNA"/>
</dbReference>
<keyword evidence="5 7" id="KW-0472">Membrane</keyword>
<feature type="transmembrane region" description="Helical" evidence="7">
    <location>
        <begin position="814"/>
        <end position="838"/>
    </location>
</feature>
<keyword evidence="11" id="KW-1185">Reference proteome</keyword>
<sequence>MLRVPLRIPLRNLRARPLRALATLAAVVVGVALVSGTYVLTDTIDRSFERLFRESQKGADVVVTARQPISSPAVEPPTLPASLLARVRAVPGVRQAVGGVVGFAKVVDDRDRPLGRGFAPNFIGSVLPRPFESLRYVRGRAPSRSGEAAIDEASARFRSVRVGERIGVVGERGIRRFRVVGITRLGAGASLGGAVAVTLTLADARAVTGKRGRFDQLLVRAAPGVTPEELRTRLASRLGREARVETLAESVERQAREVRSGLSFLRIALLVFAGVAVVVGGFLIFNTFSITVAQRTAEFGLLRTLGAARGQLLGLVIAEALALGVLGAGFGVALGIASTPALDELLGMAGLDLPNSGPVVRTRSLIVGLAVGLAVTLVAVLVPAIRATRIPPLAALRLPVARVSRRARRRRRGAAAALLVAGALGLTIGALAPLASGRAALLVGAGALALLMGLVLAGPLVVVPVARVLGAGFARIGGLAGRLARENALRQPGRTAVSATALMIGLALVVFVAVFAAGINASAGRAIETTLPAPLEVQSQDGFTVLPLSVEETVRRVRGVGAVAGLGFSAARIVGIDGTRQVSALDTDTPASLVRLRVVRGSERPLAALARGQVLLDERFARSRGIAPGRTVTILTPRDTRFRARVAATVEDDADVFGDIVVSRRTLAARFGERRVALLLVEPQRGVPTPVLLRRLRRVLERKFPTVQALDQRAAKRKIERQVNQLAALVYVLLAFSILVSVLGIVNALALSVLERTRELGLLRAVGMSRRQLRTMVLLEAVLTALIGATLGIALGCVVAAAMAGPLASEGFVLAWPVAQLLLLFVLAALAGLLAALAPARRAARVAILEALAYE</sequence>
<organism evidence="10 11">
    <name type="scientific">Thermoleophilum album</name>
    <dbReference type="NCBI Taxonomy" id="29539"/>
    <lineage>
        <taxon>Bacteria</taxon>
        <taxon>Bacillati</taxon>
        <taxon>Actinomycetota</taxon>
        <taxon>Thermoleophilia</taxon>
        <taxon>Thermoleophilales</taxon>
        <taxon>Thermoleophilaceae</taxon>
        <taxon>Thermoleophilum</taxon>
    </lineage>
</organism>
<evidence type="ECO:0000256" key="5">
    <source>
        <dbReference type="ARBA" id="ARBA00023136"/>
    </source>
</evidence>
<evidence type="ECO:0000256" key="4">
    <source>
        <dbReference type="ARBA" id="ARBA00022989"/>
    </source>
</evidence>
<comment type="similarity">
    <text evidence="6">Belongs to the ABC-4 integral membrane protein family.</text>
</comment>
<dbReference type="Proteomes" id="UP000222056">
    <property type="component" value="Unassembled WGS sequence"/>
</dbReference>
<feature type="transmembrane region" description="Helical" evidence="7">
    <location>
        <begin position="441"/>
        <end position="474"/>
    </location>
</feature>
<dbReference type="PANTHER" id="PTHR30572">
    <property type="entry name" value="MEMBRANE COMPONENT OF TRANSPORTER-RELATED"/>
    <property type="match status" value="1"/>
</dbReference>
<evidence type="ECO:0000256" key="2">
    <source>
        <dbReference type="ARBA" id="ARBA00022475"/>
    </source>
</evidence>
<keyword evidence="3 7" id="KW-0812">Transmembrane</keyword>
<accession>A0A1H6FHR0</accession>
<dbReference type="Pfam" id="PF02687">
    <property type="entry name" value="FtsX"/>
    <property type="match status" value="2"/>
</dbReference>
<feature type="domain" description="ABC3 transporter permease C-terminal" evidence="8">
    <location>
        <begin position="732"/>
        <end position="846"/>
    </location>
</feature>
<dbReference type="AlphaFoldDB" id="A0A1H6FHR0"/>
<proteinExistence type="inferred from homology"/>
<evidence type="ECO:0000256" key="1">
    <source>
        <dbReference type="ARBA" id="ARBA00004651"/>
    </source>
</evidence>
<dbReference type="STRING" id="29539.SAMN02745716_0215"/>
<keyword evidence="4 7" id="KW-1133">Transmembrane helix</keyword>
<reference evidence="11" key="1">
    <citation type="submission" date="2016-10" db="EMBL/GenBank/DDBJ databases">
        <authorList>
            <person name="Varghese N."/>
            <person name="Submissions S."/>
        </authorList>
    </citation>
    <scope>NUCLEOTIDE SEQUENCE [LARGE SCALE GENOMIC DNA]</scope>
    <source>
        <strain evidence="11">ATCC 35263</strain>
    </source>
</reference>
<evidence type="ECO:0000259" key="9">
    <source>
        <dbReference type="Pfam" id="PF12704"/>
    </source>
</evidence>
<feature type="domain" description="MacB-like periplasmic core" evidence="9">
    <location>
        <begin position="21"/>
        <end position="235"/>
    </location>
</feature>